<keyword evidence="2" id="KW-1185">Reference proteome</keyword>
<dbReference type="PANTHER" id="PTHR47326:SF1">
    <property type="entry name" value="HTH PSQ-TYPE DOMAIN-CONTAINING PROTEIN"/>
    <property type="match status" value="1"/>
</dbReference>
<comment type="caution">
    <text evidence="1">The sequence shown here is derived from an EMBL/GenBank/DDBJ whole genome shotgun (WGS) entry which is preliminary data.</text>
</comment>
<name>A0ABQ8SA70_PERAM</name>
<dbReference type="PANTHER" id="PTHR47326">
    <property type="entry name" value="TRANSPOSABLE ELEMENT TC3 TRANSPOSASE-LIKE PROTEIN"/>
    <property type="match status" value="1"/>
</dbReference>
<gene>
    <name evidence="1" type="ORF">ANN_19350</name>
</gene>
<evidence type="ECO:0000313" key="2">
    <source>
        <dbReference type="Proteomes" id="UP001148838"/>
    </source>
</evidence>
<evidence type="ECO:0000313" key="1">
    <source>
        <dbReference type="EMBL" id="KAJ4430759.1"/>
    </source>
</evidence>
<accession>A0ABQ8SA70</accession>
<dbReference type="Proteomes" id="UP001148838">
    <property type="component" value="Unassembled WGS sequence"/>
</dbReference>
<organism evidence="1 2">
    <name type="scientific">Periplaneta americana</name>
    <name type="common">American cockroach</name>
    <name type="synonym">Blatta americana</name>
    <dbReference type="NCBI Taxonomy" id="6978"/>
    <lineage>
        <taxon>Eukaryota</taxon>
        <taxon>Metazoa</taxon>
        <taxon>Ecdysozoa</taxon>
        <taxon>Arthropoda</taxon>
        <taxon>Hexapoda</taxon>
        <taxon>Insecta</taxon>
        <taxon>Pterygota</taxon>
        <taxon>Neoptera</taxon>
        <taxon>Polyneoptera</taxon>
        <taxon>Dictyoptera</taxon>
        <taxon>Blattodea</taxon>
        <taxon>Blattoidea</taxon>
        <taxon>Blattidae</taxon>
        <taxon>Blattinae</taxon>
        <taxon>Periplaneta</taxon>
    </lineage>
</organism>
<proteinExistence type="predicted"/>
<protein>
    <submittedName>
        <fullName evidence="1">Uncharacterized protein</fullName>
    </submittedName>
</protein>
<sequence>MKSGVPLYGAEMLGDKHGPRAILNPKIIQNCHYKLMNTGSVVDTRRRARPSTEATLQMVRDMFTRSPQKSTRQAALESGLTHYTIRNFLKNELNFRPWKPHYCQGFSTEDCYHRMEYGEIMLGWYED</sequence>
<dbReference type="EMBL" id="JAJSOF020000031">
    <property type="protein sequence ID" value="KAJ4430759.1"/>
    <property type="molecule type" value="Genomic_DNA"/>
</dbReference>
<reference evidence="1 2" key="1">
    <citation type="journal article" date="2022" name="Allergy">
        <title>Genome assembly and annotation of Periplaneta americana reveal a comprehensive cockroach allergen profile.</title>
        <authorList>
            <person name="Wang L."/>
            <person name="Xiong Q."/>
            <person name="Saelim N."/>
            <person name="Wang L."/>
            <person name="Nong W."/>
            <person name="Wan A.T."/>
            <person name="Shi M."/>
            <person name="Liu X."/>
            <person name="Cao Q."/>
            <person name="Hui J.H.L."/>
            <person name="Sookrung N."/>
            <person name="Leung T.F."/>
            <person name="Tungtrongchitr A."/>
            <person name="Tsui S.K.W."/>
        </authorList>
    </citation>
    <scope>NUCLEOTIDE SEQUENCE [LARGE SCALE GENOMIC DNA]</scope>
    <source>
        <strain evidence="1">PWHHKU_190912</strain>
    </source>
</reference>